<comment type="cofactor">
    <cofactor evidence="1">
        <name>Mg(2+)</name>
        <dbReference type="ChEBI" id="CHEBI:18420"/>
    </cofactor>
</comment>
<dbReference type="Proteomes" id="UP000221168">
    <property type="component" value="Unassembled WGS sequence"/>
</dbReference>
<dbReference type="GO" id="GO:0003676">
    <property type="term" value="F:nucleic acid binding"/>
    <property type="evidence" value="ECO:0007669"/>
    <property type="project" value="InterPro"/>
</dbReference>
<feature type="domain" description="VRR-NUC" evidence="4">
    <location>
        <begin position="7"/>
        <end position="105"/>
    </location>
</feature>
<accession>A0A2G1QLX4</accession>
<dbReference type="SMART" id="SM00990">
    <property type="entry name" value="VRR_NUC"/>
    <property type="match status" value="1"/>
</dbReference>
<dbReference type="RefSeq" id="WP_099306721.1">
    <property type="nucleotide sequence ID" value="NZ_PDVP01000007.1"/>
</dbReference>
<dbReference type="AlphaFoldDB" id="A0A2G1QLX4"/>
<sequence length="123" mass="13667">MTRVRRTPEGLLQQAVVEFLDLALPAGFRAFHIPNEGKRSKIAGAIARKEGLRAGVPDLCIVRHGGWCAFIELKHGQKKPTEEQVEFLDWCAEHAIPAAVCRSVEGVRDQCREWGIPLKGVAR</sequence>
<evidence type="ECO:0000259" key="4">
    <source>
        <dbReference type="SMART" id="SM00990"/>
    </source>
</evidence>
<protein>
    <recommendedName>
        <fullName evidence="4">VRR-NUC domain-containing protein</fullName>
    </recommendedName>
</protein>
<reference evidence="5 6" key="1">
    <citation type="submission" date="2017-10" db="EMBL/GenBank/DDBJ databases">
        <title>Sedimentibacterium mangrovi gen. nov., sp. nov., a novel member of family Phyllobacteriacea isolated from mangrove sediment.</title>
        <authorList>
            <person name="Liao H."/>
            <person name="Tian Y."/>
        </authorList>
    </citation>
    <scope>NUCLEOTIDE SEQUENCE [LARGE SCALE GENOMIC DNA]</scope>
    <source>
        <strain evidence="5 6">X9-2-2</strain>
    </source>
</reference>
<keyword evidence="3" id="KW-0378">Hydrolase</keyword>
<organism evidence="5 6">
    <name type="scientific">Zhengella mangrovi</name>
    <dbReference type="NCBI Taxonomy" id="1982044"/>
    <lineage>
        <taxon>Bacteria</taxon>
        <taxon>Pseudomonadati</taxon>
        <taxon>Pseudomonadota</taxon>
        <taxon>Alphaproteobacteria</taxon>
        <taxon>Hyphomicrobiales</taxon>
        <taxon>Notoacmeibacteraceae</taxon>
        <taxon>Zhengella</taxon>
    </lineage>
</organism>
<evidence type="ECO:0000256" key="1">
    <source>
        <dbReference type="ARBA" id="ARBA00001946"/>
    </source>
</evidence>
<dbReference type="EMBL" id="PDVP01000007">
    <property type="protein sequence ID" value="PHP66535.1"/>
    <property type="molecule type" value="Genomic_DNA"/>
</dbReference>
<dbReference type="OrthoDB" id="5070at2"/>
<proteinExistence type="predicted"/>
<dbReference type="GO" id="GO:0016788">
    <property type="term" value="F:hydrolase activity, acting on ester bonds"/>
    <property type="evidence" value="ECO:0007669"/>
    <property type="project" value="InterPro"/>
</dbReference>
<dbReference type="InterPro" id="IPR011856">
    <property type="entry name" value="tRNA_endonuc-like_dom_sf"/>
</dbReference>
<dbReference type="Gene3D" id="3.40.1350.10">
    <property type="match status" value="1"/>
</dbReference>
<gene>
    <name evidence="5" type="ORF">CSC94_12650</name>
</gene>
<keyword evidence="6" id="KW-1185">Reference proteome</keyword>
<evidence type="ECO:0000256" key="3">
    <source>
        <dbReference type="ARBA" id="ARBA00022801"/>
    </source>
</evidence>
<dbReference type="InterPro" id="IPR014883">
    <property type="entry name" value="VRR_NUC"/>
</dbReference>
<comment type="caution">
    <text evidence="5">The sequence shown here is derived from an EMBL/GenBank/DDBJ whole genome shotgun (WGS) entry which is preliminary data.</text>
</comment>
<evidence type="ECO:0000256" key="2">
    <source>
        <dbReference type="ARBA" id="ARBA00022722"/>
    </source>
</evidence>
<evidence type="ECO:0000313" key="6">
    <source>
        <dbReference type="Proteomes" id="UP000221168"/>
    </source>
</evidence>
<keyword evidence="2" id="KW-0540">Nuclease</keyword>
<evidence type="ECO:0000313" key="5">
    <source>
        <dbReference type="EMBL" id="PHP66535.1"/>
    </source>
</evidence>
<name>A0A2G1QLX4_9HYPH</name>
<dbReference type="Pfam" id="PF08774">
    <property type="entry name" value="VRR_NUC"/>
    <property type="match status" value="1"/>
</dbReference>
<dbReference type="GO" id="GO:0004518">
    <property type="term" value="F:nuclease activity"/>
    <property type="evidence" value="ECO:0007669"/>
    <property type="project" value="UniProtKB-KW"/>
</dbReference>